<keyword evidence="1" id="KW-0863">Zinc-finger</keyword>
<dbReference type="GO" id="GO:0008270">
    <property type="term" value="F:zinc ion binding"/>
    <property type="evidence" value="ECO:0007669"/>
    <property type="project" value="UniProtKB-KW"/>
</dbReference>
<proteinExistence type="predicted"/>
<gene>
    <name evidence="4" type="ORF">B0A48_12023</name>
</gene>
<keyword evidence="1" id="KW-0862">Zinc</keyword>
<dbReference type="Proteomes" id="UP000192596">
    <property type="component" value="Unassembled WGS sequence"/>
</dbReference>
<organism evidence="4 5">
    <name type="scientific">Cryoendolithus antarcticus</name>
    <dbReference type="NCBI Taxonomy" id="1507870"/>
    <lineage>
        <taxon>Eukaryota</taxon>
        <taxon>Fungi</taxon>
        <taxon>Dikarya</taxon>
        <taxon>Ascomycota</taxon>
        <taxon>Pezizomycotina</taxon>
        <taxon>Dothideomycetes</taxon>
        <taxon>Dothideomycetidae</taxon>
        <taxon>Cladosporiales</taxon>
        <taxon>Cladosporiaceae</taxon>
        <taxon>Cryoendolithus</taxon>
    </lineage>
</organism>
<dbReference type="EMBL" id="NAJO01000027">
    <property type="protein sequence ID" value="OQO02496.1"/>
    <property type="molecule type" value="Genomic_DNA"/>
</dbReference>
<reference evidence="5" key="1">
    <citation type="submission" date="2017-03" db="EMBL/GenBank/DDBJ databases">
        <title>Genomes of endolithic fungi from Antarctica.</title>
        <authorList>
            <person name="Coleine C."/>
            <person name="Masonjones S."/>
            <person name="Stajich J.E."/>
        </authorList>
    </citation>
    <scope>NUCLEOTIDE SEQUENCE [LARGE SCALE GENOMIC DNA]</scope>
    <source>
        <strain evidence="5">CCFEE 5527</strain>
    </source>
</reference>
<evidence type="ECO:0000259" key="3">
    <source>
        <dbReference type="PROSITE" id="PS50157"/>
    </source>
</evidence>
<dbReference type="PROSITE" id="PS50157">
    <property type="entry name" value="ZINC_FINGER_C2H2_2"/>
    <property type="match status" value="1"/>
</dbReference>
<dbReference type="InterPro" id="IPR013087">
    <property type="entry name" value="Znf_C2H2_type"/>
</dbReference>
<dbReference type="InParanoid" id="A0A1V8STN0"/>
<evidence type="ECO:0000313" key="4">
    <source>
        <dbReference type="EMBL" id="OQO02496.1"/>
    </source>
</evidence>
<keyword evidence="1" id="KW-0479">Metal-binding</keyword>
<dbReference type="PROSITE" id="PS00028">
    <property type="entry name" value="ZINC_FINGER_C2H2_1"/>
    <property type="match status" value="1"/>
</dbReference>
<feature type="region of interest" description="Disordered" evidence="2">
    <location>
        <begin position="469"/>
        <end position="516"/>
    </location>
</feature>
<name>A0A1V8STN0_9PEZI</name>
<feature type="region of interest" description="Disordered" evidence="2">
    <location>
        <begin position="368"/>
        <end position="399"/>
    </location>
</feature>
<evidence type="ECO:0000256" key="2">
    <source>
        <dbReference type="SAM" id="MobiDB-lite"/>
    </source>
</evidence>
<sequence length="516" mass="56289">MVLAGDFDEVMERWRNRTYPQPSSFDEEGSQIGSNFVPNNVSAFGLGGNSYGYAAPQELQHARVSSDEAFFPSSNNINPLLTHDTNHQIPNPQAHIAVPDASIPPLRGAYTDDITSYNFFGAQLGDHAIEAPFRGTGLPPAERKSRSQYTAQVTEREAHVPQLQGGHVLGTGYQPPIDPYPQYSFATDGKPLENIRTQLAPVRAKQLKRKKGVDLRKESLSSARTQSGLFGETPGAVPYAQPSTTPRLQAPPLPPFYLDVLPEQATETDITYLEQNLGLQPGQIAHECDELDCGEVFGTAADLRQHAKTHLFYCPLQERDPKSCDALCFPDKRAVDRHLLSHFDPQYHCRRGCGSFFHRFDGRFRHEKKCDSQPSKRSKTQSDASALAGSAGPPDTASSSIPQAVIASAHAMQRSISTYPPVGYSQQLPMTPAAHLAPADRLYANHAGSWQSSLGTTPASIVSNSSRGFSNSMPYPSSTQYTGQTPGSFAPSTDLSSFSTTGSMQDYSQTPSLRKQ</sequence>
<protein>
    <recommendedName>
        <fullName evidence="3">C2H2-type domain-containing protein</fullName>
    </recommendedName>
</protein>
<dbReference type="SMART" id="SM00355">
    <property type="entry name" value="ZnF_C2H2"/>
    <property type="match status" value="1"/>
</dbReference>
<accession>A0A1V8STN0</accession>
<comment type="caution">
    <text evidence="4">The sequence shown here is derived from an EMBL/GenBank/DDBJ whole genome shotgun (WGS) entry which is preliminary data.</text>
</comment>
<feature type="domain" description="C2H2-type" evidence="3">
    <location>
        <begin position="286"/>
        <end position="315"/>
    </location>
</feature>
<evidence type="ECO:0000256" key="1">
    <source>
        <dbReference type="PROSITE-ProRule" id="PRU00042"/>
    </source>
</evidence>
<keyword evidence="5" id="KW-1185">Reference proteome</keyword>
<evidence type="ECO:0000313" key="5">
    <source>
        <dbReference type="Proteomes" id="UP000192596"/>
    </source>
</evidence>
<dbReference type="AlphaFoldDB" id="A0A1V8STN0"/>